<evidence type="ECO:0008006" key="3">
    <source>
        <dbReference type="Google" id="ProtNLM"/>
    </source>
</evidence>
<proteinExistence type="predicted"/>
<dbReference type="Gene3D" id="2.160.20.160">
    <property type="match status" value="1"/>
</dbReference>
<accession>A0A2U1V6C4</accession>
<dbReference type="Proteomes" id="UP000245048">
    <property type="component" value="Unassembled WGS sequence"/>
</dbReference>
<organism evidence="1 2">
    <name type="scientific">Teichococcus aestuarii</name>
    <dbReference type="NCBI Taxonomy" id="568898"/>
    <lineage>
        <taxon>Bacteria</taxon>
        <taxon>Pseudomonadati</taxon>
        <taxon>Pseudomonadota</taxon>
        <taxon>Alphaproteobacteria</taxon>
        <taxon>Acetobacterales</taxon>
        <taxon>Roseomonadaceae</taxon>
        <taxon>Roseomonas</taxon>
    </lineage>
</organism>
<comment type="caution">
    <text evidence="1">The sequence shown here is derived from an EMBL/GenBank/DDBJ whole genome shotgun (WGS) entry which is preliminary data.</text>
</comment>
<sequence length="308" mass="31225">MSFGRFFTSDWMHYTRPALDWFNSKLVYGTRGDDTIGRDGNGLLVFGLAGDDQITVDGRANPDGAGNKVLGGSGRDSIIASGNKNLLLGETGNDSITATGNDNTAFGGAGDDVIAMTGQNASGNAAHGGSGNDTLSAFGYDNRLYGGAGEDVLSSRSFSVGQGIQVGDGTVMSGGSGADRFVLNNTSALSVLDNGDDVVSAGDTFRGVIDVITDYRAGEVIETGATTRVSGPVALDELQTIPPGNLGAVLAAGEYALFHGALTEAGVFSVAAAGPDLLMIYETANSADPTASGAVVLRDYASDSVLIA</sequence>
<keyword evidence="2" id="KW-1185">Reference proteome</keyword>
<dbReference type="AlphaFoldDB" id="A0A2U1V6C4"/>
<dbReference type="OrthoDB" id="7273461at2"/>
<dbReference type="GO" id="GO:0005509">
    <property type="term" value="F:calcium ion binding"/>
    <property type="evidence" value="ECO:0007669"/>
    <property type="project" value="InterPro"/>
</dbReference>
<dbReference type="EMBL" id="PDOA01000003">
    <property type="protein sequence ID" value="PWC29460.1"/>
    <property type="molecule type" value="Genomic_DNA"/>
</dbReference>
<name>A0A2U1V6C4_9PROT</name>
<gene>
    <name evidence="1" type="ORF">CR165_05775</name>
</gene>
<evidence type="ECO:0000313" key="2">
    <source>
        <dbReference type="Proteomes" id="UP000245048"/>
    </source>
</evidence>
<protein>
    <recommendedName>
        <fullName evidence="3">Calcium-binding protein</fullName>
    </recommendedName>
</protein>
<dbReference type="Pfam" id="PF00353">
    <property type="entry name" value="HemolysinCabind"/>
    <property type="match status" value="2"/>
</dbReference>
<dbReference type="SUPFAM" id="SSF51120">
    <property type="entry name" value="beta-Roll"/>
    <property type="match status" value="2"/>
</dbReference>
<reference evidence="2" key="1">
    <citation type="submission" date="2017-10" db="EMBL/GenBank/DDBJ databases">
        <authorList>
            <person name="Toshchakov S.V."/>
            <person name="Goeva M.A."/>
        </authorList>
    </citation>
    <scope>NUCLEOTIDE SEQUENCE [LARGE SCALE GENOMIC DNA]</scope>
    <source>
        <strain evidence="2">JR1/69-1-13</strain>
    </source>
</reference>
<evidence type="ECO:0000313" key="1">
    <source>
        <dbReference type="EMBL" id="PWC29460.1"/>
    </source>
</evidence>
<dbReference type="PRINTS" id="PR00313">
    <property type="entry name" value="CABNDNGRPT"/>
</dbReference>
<dbReference type="InterPro" id="IPR011049">
    <property type="entry name" value="Serralysin-like_metalloprot_C"/>
</dbReference>
<dbReference type="InterPro" id="IPR001343">
    <property type="entry name" value="Hemolysn_Ca-bd"/>
</dbReference>
<dbReference type="RefSeq" id="WP_109516035.1">
    <property type="nucleotide sequence ID" value="NZ_JBHSCH010000021.1"/>
</dbReference>